<dbReference type="AlphaFoldDB" id="A0A0M4LHI3"/>
<evidence type="ECO:0000313" key="2">
    <source>
        <dbReference type="EMBL" id="ALE02302.1"/>
    </source>
</evidence>
<keyword evidence="2" id="KW-0489">Methyltransferase</keyword>
<keyword evidence="3" id="KW-1185">Reference proteome</keyword>
<keyword evidence="2" id="KW-0808">Transferase</keyword>
<reference evidence="2 3" key="1">
    <citation type="journal article" date="2015" name="Genome Announc.">
        <title>Genome Sequence of 'Candidatus Thioglobus singularis' Strain PS1, a Mixotroph from the SUP05 Clade of Marine Gammaproteobacteria.</title>
        <authorList>
            <person name="Marshall K.T."/>
            <person name="Morris R.M."/>
        </authorList>
    </citation>
    <scope>NUCLEOTIDE SEQUENCE [LARGE SCALE GENOMIC DNA]</scope>
    <source>
        <strain evidence="2 3">PS1</strain>
    </source>
</reference>
<dbReference type="Gene3D" id="3.40.50.150">
    <property type="entry name" value="Vaccinia Virus protein VP39"/>
    <property type="match status" value="1"/>
</dbReference>
<dbReference type="GO" id="GO:0008168">
    <property type="term" value="F:methyltransferase activity"/>
    <property type="evidence" value="ECO:0007669"/>
    <property type="project" value="UniProtKB-KW"/>
</dbReference>
<dbReference type="STRING" id="1125411.W908_07045"/>
<dbReference type="EMBL" id="CP006911">
    <property type="protein sequence ID" value="ALE02302.1"/>
    <property type="molecule type" value="Genomic_DNA"/>
</dbReference>
<dbReference type="SUPFAM" id="SSF53335">
    <property type="entry name" value="S-adenosyl-L-methionine-dependent methyltransferases"/>
    <property type="match status" value="1"/>
</dbReference>
<proteinExistence type="predicted"/>
<evidence type="ECO:0000313" key="3">
    <source>
        <dbReference type="Proteomes" id="UP000068905"/>
    </source>
</evidence>
<dbReference type="Pfam" id="PF13489">
    <property type="entry name" value="Methyltransf_23"/>
    <property type="match status" value="1"/>
</dbReference>
<feature type="domain" description="C-methyltransferase" evidence="1">
    <location>
        <begin position="263"/>
        <end position="364"/>
    </location>
</feature>
<protein>
    <submittedName>
        <fullName evidence="2">Methyltransferase</fullName>
    </submittedName>
</protein>
<dbReference type="Pfam" id="PF08484">
    <property type="entry name" value="Methyltransf_14"/>
    <property type="match status" value="1"/>
</dbReference>
<organism evidence="2 3">
    <name type="scientific">Candidatus Pseudothioglobus singularis PS1</name>
    <dbReference type="NCBI Taxonomy" id="1125411"/>
    <lineage>
        <taxon>Bacteria</taxon>
        <taxon>Pseudomonadati</taxon>
        <taxon>Pseudomonadota</taxon>
        <taxon>Gammaproteobacteria</taxon>
        <taxon>Candidatus Pseudothioglobaceae</taxon>
        <taxon>Candidatus Pseudothioglobus</taxon>
    </lineage>
</organism>
<dbReference type="PANTHER" id="PTHR43861:SF6">
    <property type="entry name" value="METHYLTRANSFERASE TYPE 11"/>
    <property type="match status" value="1"/>
</dbReference>
<dbReference type="KEGG" id="tsn:W908_07045"/>
<dbReference type="Proteomes" id="UP000068905">
    <property type="component" value="Chromosome"/>
</dbReference>
<dbReference type="Gene3D" id="3.40.50.720">
    <property type="entry name" value="NAD(P)-binding Rossmann-like Domain"/>
    <property type="match status" value="1"/>
</dbReference>
<dbReference type="InterPro" id="IPR029063">
    <property type="entry name" value="SAM-dependent_MTases_sf"/>
</dbReference>
<gene>
    <name evidence="2" type="ORF">W908_07045</name>
</gene>
<dbReference type="PANTHER" id="PTHR43861">
    <property type="entry name" value="TRANS-ACONITATE 2-METHYLTRANSFERASE-RELATED"/>
    <property type="match status" value="1"/>
</dbReference>
<name>A0A0M4LHI3_9GAMM</name>
<evidence type="ECO:0000259" key="1">
    <source>
        <dbReference type="Pfam" id="PF08484"/>
    </source>
</evidence>
<dbReference type="InterPro" id="IPR013691">
    <property type="entry name" value="MeTrfase_14"/>
</dbReference>
<accession>A0A0M4LHI3</accession>
<dbReference type="GO" id="GO:0032259">
    <property type="term" value="P:methylation"/>
    <property type="evidence" value="ECO:0007669"/>
    <property type="project" value="UniProtKB-KW"/>
</dbReference>
<dbReference type="CDD" id="cd02440">
    <property type="entry name" value="AdoMet_MTases"/>
    <property type="match status" value="1"/>
</dbReference>
<sequence>MLTEIIEMSINCRVCDAICYKNNLLSYSNMPSSAQGFLTTEDLKFDAGSSLFIVQCKSCGLIQLDNAPVPYFKEVIRASSFSEEMKKFRLKQFKSWVKEFNLTNKKVLEVGCGKGEYLEILSTVGAEAHGIEYSIQSVDYCVNNNLSVSQGFLGDKHSDIENQKFDGFMCLSFMEHWPDPNKVLGELSKILNEGSIGLIEVPNFNMILEKGLYSEFISDHLMYFTKETLIFTLQLNGFEVLSCKSIWHNYILSAVVRKRIKTNLDFFENFKKKVKYDLDFFIKKFPEKGVAIWGAGHQALATISLTKIEKNIKYIVDSAVFKQGRYSPSSHIKIVSEDKLIEDPVDALIIMAGSYSDEIIKIMKSKYPLIEIAVLREFGLELFED</sequence>